<organism evidence="1 2">
    <name type="scientific">Rhizobium phage AF3</name>
    <dbReference type="NCBI Taxonomy" id="2763529"/>
    <lineage>
        <taxon>Viruses</taxon>
        <taxon>Duplodnaviria</taxon>
        <taxon>Heunggongvirae</taxon>
        <taxon>Uroviricota</taxon>
        <taxon>Caudoviricetes</taxon>
        <taxon>Pootjesviridae</taxon>
        <taxon>Innesvirus</taxon>
        <taxon>Innesvirus AF3</taxon>
    </lineage>
</organism>
<name>A0A7G7WW30_9CAUD</name>
<evidence type="ECO:0000313" key="1">
    <source>
        <dbReference type="EMBL" id="QNH71424.1"/>
    </source>
</evidence>
<proteinExistence type="predicted"/>
<dbReference type="Proteomes" id="UP000515855">
    <property type="component" value="Segment"/>
</dbReference>
<keyword evidence="2" id="KW-1185">Reference proteome</keyword>
<sequence length="213" mass="24995">MTKKVRVLVVEGVDRSGKDTLVRKLGENGIHQFKHNALETNLHREYYSITRSNMKSDNAEFVSRLTKSMAIVEFMQLLAFIKRYHFEHNIDMFSVARLFPSTVVYDAVRGIKPDFSLKSDLLRIKLRFEQENDIEIDMRLLTLFVNAAVMIERGSTTDSFEIKNYHRIEHEFEEYTMNEISYPIMFNKSKMLNVTTLSMDEIVTLAENFLFQS</sequence>
<dbReference type="SUPFAM" id="SSF52540">
    <property type="entry name" value="P-loop containing nucleoside triphosphate hydrolases"/>
    <property type="match status" value="1"/>
</dbReference>
<reference evidence="1 2" key="1">
    <citation type="submission" date="2020-07" db="EMBL/GenBank/DDBJ databases">
        <title>Complete genome sequence of Rhizobium leguminosarum bacteriophage vB_RlegM_AF3.</title>
        <authorList>
            <person name="Gunathilake D."/>
            <person name="Mackenzie K.D."/>
            <person name="Yost C.K."/>
            <person name="Hynes M.F."/>
        </authorList>
    </citation>
    <scope>NUCLEOTIDE SEQUENCE [LARGE SCALE GENOMIC DNA]</scope>
</reference>
<dbReference type="Gene3D" id="3.40.50.300">
    <property type="entry name" value="P-loop containing nucleotide triphosphate hydrolases"/>
    <property type="match status" value="1"/>
</dbReference>
<dbReference type="EMBL" id="MT778837">
    <property type="protein sequence ID" value="QNH71424.1"/>
    <property type="molecule type" value="Genomic_DNA"/>
</dbReference>
<protein>
    <submittedName>
        <fullName evidence="1">Uncharacterized protein</fullName>
    </submittedName>
</protein>
<gene>
    <name evidence="1" type="ORF">AF3_209</name>
</gene>
<dbReference type="InterPro" id="IPR027417">
    <property type="entry name" value="P-loop_NTPase"/>
</dbReference>
<evidence type="ECO:0000313" key="2">
    <source>
        <dbReference type="Proteomes" id="UP000515855"/>
    </source>
</evidence>
<accession>A0A7G7WW30</accession>